<evidence type="ECO:0000313" key="2">
    <source>
        <dbReference type="EMBL" id="RNM17172.1"/>
    </source>
</evidence>
<dbReference type="SUPFAM" id="SSF88659">
    <property type="entry name" value="Sigma3 and sigma4 domains of RNA polymerase sigma factors"/>
    <property type="match status" value="1"/>
</dbReference>
<dbReference type="Proteomes" id="UP000279994">
    <property type="component" value="Unassembled WGS sequence"/>
</dbReference>
<sequence>MPTAEEFDEFYVTTRRRLVHQTFAVTGDLGASRTAVRDAYVAARHHWNKVGRLADPEQWVRPRAWSIAQRRHSARPWHKEKSLSEDQTALLDALHQLTDAQRKTLVLNHLAAIPMADIGREIGETQEKTEHHLQTATATLALALDGDVNAIRRRLESLAAPVDEVKLPRPPIIRRNGLRRRRNHAVIGSVVAVLVTIGAGALVMPDAGTPPPPRPASLVSKKMLLTDAQVAPLAPKQPWQVTDTTDNTQTSAVSTMCQTARFADTKGLGTWVRTFATATPQRGLVQSVEISNSPGAARKAYDTTLGWYAGCTVPRIQLVDAYDVQGVGDQAIVVRMRIPAQQPRSFVVGIARTGALTTSTVLETHTPDPPDPAALVTALTASVQNLCSSRVAGTCVGAVSTQPTLPPRSGETAGMLAVADLPAVADVTNAWAGTDPVPATVNVAATTCDRTDFAKAGAKGPVTRTYLIPEAHLPQRFGLTETLGGFATPQAASAVVAKVVARMKGCEDKELGSTVSHAVVRLQGAAGPSYALWRLENQVNQQQQLVPFWMGVVQVGRYVAQVNLTPVGKYDIDQKTFEALVVRARDRLHEVSQ</sequence>
<organism evidence="2 3">
    <name type="scientific">Nocardioides pocheonensis</name>
    <dbReference type="NCBI Taxonomy" id="661485"/>
    <lineage>
        <taxon>Bacteria</taxon>
        <taxon>Bacillati</taxon>
        <taxon>Actinomycetota</taxon>
        <taxon>Actinomycetes</taxon>
        <taxon>Propionibacteriales</taxon>
        <taxon>Nocardioidaceae</taxon>
        <taxon>Nocardioides</taxon>
    </lineage>
</organism>
<dbReference type="EMBL" id="RJSF01000004">
    <property type="protein sequence ID" value="RNM17172.1"/>
    <property type="molecule type" value="Genomic_DNA"/>
</dbReference>
<dbReference type="AlphaFoldDB" id="A0A3N0GYI8"/>
<proteinExistence type="predicted"/>
<comment type="caution">
    <text evidence="2">The sequence shown here is derived from an EMBL/GenBank/DDBJ whole genome shotgun (WGS) entry which is preliminary data.</text>
</comment>
<dbReference type="OrthoDB" id="3765654at2"/>
<evidence type="ECO:0008006" key="4">
    <source>
        <dbReference type="Google" id="ProtNLM"/>
    </source>
</evidence>
<keyword evidence="1" id="KW-1133">Transmembrane helix</keyword>
<dbReference type="InterPro" id="IPR013324">
    <property type="entry name" value="RNA_pol_sigma_r3/r4-like"/>
</dbReference>
<evidence type="ECO:0000256" key="1">
    <source>
        <dbReference type="SAM" id="Phobius"/>
    </source>
</evidence>
<gene>
    <name evidence="2" type="ORF">EFL26_02085</name>
</gene>
<keyword evidence="1" id="KW-0472">Membrane</keyword>
<feature type="transmembrane region" description="Helical" evidence="1">
    <location>
        <begin position="184"/>
        <end position="204"/>
    </location>
</feature>
<name>A0A3N0GYI8_9ACTN</name>
<dbReference type="RefSeq" id="WP_123221241.1">
    <property type="nucleotide sequence ID" value="NZ_RJSF01000004.1"/>
</dbReference>
<reference evidence="2 3" key="1">
    <citation type="submission" date="2018-11" db="EMBL/GenBank/DDBJ databases">
        <authorList>
            <person name="Li F."/>
        </authorList>
    </citation>
    <scope>NUCLEOTIDE SEQUENCE [LARGE SCALE GENOMIC DNA]</scope>
    <source>
        <strain evidence="2 3">Gsoil 818</strain>
    </source>
</reference>
<protein>
    <recommendedName>
        <fullName evidence="4">RNA polymerase sigma factor 70 region 4 type 2 domain-containing protein</fullName>
    </recommendedName>
</protein>
<evidence type="ECO:0000313" key="3">
    <source>
        <dbReference type="Proteomes" id="UP000279994"/>
    </source>
</evidence>
<keyword evidence="3" id="KW-1185">Reference proteome</keyword>
<keyword evidence="1" id="KW-0812">Transmembrane</keyword>
<accession>A0A3N0GYI8</accession>